<dbReference type="EMBL" id="MU002466">
    <property type="protein sequence ID" value="KAF2786441.1"/>
    <property type="molecule type" value="Genomic_DNA"/>
</dbReference>
<dbReference type="Proteomes" id="UP000799757">
    <property type="component" value="Unassembled WGS sequence"/>
</dbReference>
<proteinExistence type="predicted"/>
<reference evidence="2" key="1">
    <citation type="journal article" date="2020" name="Stud. Mycol.">
        <title>101 Dothideomycetes genomes: a test case for predicting lifestyles and emergence of pathogens.</title>
        <authorList>
            <person name="Haridas S."/>
            <person name="Albert R."/>
            <person name="Binder M."/>
            <person name="Bloem J."/>
            <person name="Labutti K."/>
            <person name="Salamov A."/>
            <person name="Andreopoulos B."/>
            <person name="Baker S."/>
            <person name="Barry K."/>
            <person name="Bills G."/>
            <person name="Bluhm B."/>
            <person name="Cannon C."/>
            <person name="Castanera R."/>
            <person name="Culley D."/>
            <person name="Daum C."/>
            <person name="Ezra D."/>
            <person name="Gonzalez J."/>
            <person name="Henrissat B."/>
            <person name="Kuo A."/>
            <person name="Liang C."/>
            <person name="Lipzen A."/>
            <person name="Lutzoni F."/>
            <person name="Magnuson J."/>
            <person name="Mondo S."/>
            <person name="Nolan M."/>
            <person name="Ohm R."/>
            <person name="Pangilinan J."/>
            <person name="Park H.-J."/>
            <person name="Ramirez L."/>
            <person name="Alfaro M."/>
            <person name="Sun H."/>
            <person name="Tritt A."/>
            <person name="Yoshinaga Y."/>
            <person name="Zwiers L.-H."/>
            <person name="Turgeon B."/>
            <person name="Goodwin S."/>
            <person name="Spatafora J."/>
            <person name="Crous P."/>
            <person name="Grigoriev I."/>
        </authorList>
    </citation>
    <scope>NUCLEOTIDE SEQUENCE</scope>
    <source>
        <strain evidence="2">CBS 109.77</strain>
    </source>
</reference>
<sequence length="161" mass="17519">MKKQGPPPDPIPISRSPPIAHPPTASSRLDAHLSIPPHPAHSHPNRKPHSQTPRPTIVAPPHPAKPPPAQRSAARRSDREIGEIGEIDSPRTHARTRARARAPRPLWAADLSRSLYGRPLRCRISCAWGPPAYIHTCTCTCTEGHATEYRAYMYGGGRGGG</sequence>
<protein>
    <submittedName>
        <fullName evidence="2">Uncharacterized protein</fullName>
    </submittedName>
</protein>
<keyword evidence="3" id="KW-1185">Reference proteome</keyword>
<feature type="compositionally biased region" description="Basic residues" evidence="1">
    <location>
        <begin position="40"/>
        <end position="49"/>
    </location>
</feature>
<accession>A0A6A6WR95</accession>
<name>A0A6A6WR95_9PLEO</name>
<feature type="compositionally biased region" description="Pro residues" evidence="1">
    <location>
        <begin position="58"/>
        <end position="69"/>
    </location>
</feature>
<evidence type="ECO:0000256" key="1">
    <source>
        <dbReference type="SAM" id="MobiDB-lite"/>
    </source>
</evidence>
<dbReference type="AlphaFoldDB" id="A0A6A6WR95"/>
<feature type="region of interest" description="Disordered" evidence="1">
    <location>
        <begin position="1"/>
        <end position="99"/>
    </location>
</feature>
<evidence type="ECO:0000313" key="2">
    <source>
        <dbReference type="EMBL" id="KAF2786441.1"/>
    </source>
</evidence>
<gene>
    <name evidence="2" type="ORF">K505DRAFT_330364</name>
</gene>
<organism evidence="2 3">
    <name type="scientific">Melanomma pulvis-pyrius CBS 109.77</name>
    <dbReference type="NCBI Taxonomy" id="1314802"/>
    <lineage>
        <taxon>Eukaryota</taxon>
        <taxon>Fungi</taxon>
        <taxon>Dikarya</taxon>
        <taxon>Ascomycota</taxon>
        <taxon>Pezizomycotina</taxon>
        <taxon>Dothideomycetes</taxon>
        <taxon>Pleosporomycetidae</taxon>
        <taxon>Pleosporales</taxon>
        <taxon>Melanommataceae</taxon>
        <taxon>Melanomma</taxon>
    </lineage>
</organism>
<feature type="compositionally biased region" description="Pro residues" evidence="1">
    <location>
        <begin position="1"/>
        <end position="11"/>
    </location>
</feature>
<evidence type="ECO:0000313" key="3">
    <source>
        <dbReference type="Proteomes" id="UP000799757"/>
    </source>
</evidence>